<organism evidence="1 2">
    <name type="scientific">Candidatus Portnoybacteria bacterium RIFCSPHIGHO2_12_FULL_38_9</name>
    <dbReference type="NCBI Taxonomy" id="1801997"/>
    <lineage>
        <taxon>Bacteria</taxon>
        <taxon>Candidatus Portnoyibacteriota</taxon>
    </lineage>
</organism>
<proteinExistence type="predicted"/>
<dbReference type="AlphaFoldDB" id="A0A1G2FHC1"/>
<sequence length="124" mass="14158">MNNFLSLWGKVSMGEGGREMRRSERCYECRKEIIGEPVWGYGSDTMSLFDKTVYPHKLLGGHHGIEKSPQYDVLYAKYGTSNPFLCRDCLAELWDTLIFGENDLGSVMQNPYRTQEGSSLLAYD</sequence>
<gene>
    <name evidence="1" type="ORF">A3J64_00625</name>
</gene>
<name>A0A1G2FHC1_9BACT</name>
<accession>A0A1G2FHC1</accession>
<evidence type="ECO:0000313" key="2">
    <source>
        <dbReference type="Proteomes" id="UP000177061"/>
    </source>
</evidence>
<dbReference type="Proteomes" id="UP000177061">
    <property type="component" value="Unassembled WGS sequence"/>
</dbReference>
<reference evidence="1 2" key="1">
    <citation type="journal article" date="2016" name="Nat. Commun.">
        <title>Thousands of microbial genomes shed light on interconnected biogeochemical processes in an aquifer system.</title>
        <authorList>
            <person name="Anantharaman K."/>
            <person name="Brown C.T."/>
            <person name="Hug L.A."/>
            <person name="Sharon I."/>
            <person name="Castelle C.J."/>
            <person name="Probst A.J."/>
            <person name="Thomas B.C."/>
            <person name="Singh A."/>
            <person name="Wilkins M.J."/>
            <person name="Karaoz U."/>
            <person name="Brodie E.L."/>
            <person name="Williams K.H."/>
            <person name="Hubbard S.S."/>
            <person name="Banfield J.F."/>
        </authorList>
    </citation>
    <scope>NUCLEOTIDE SEQUENCE [LARGE SCALE GENOMIC DNA]</scope>
</reference>
<dbReference type="STRING" id="1801997.A3J64_00625"/>
<protein>
    <submittedName>
        <fullName evidence="1">Uncharacterized protein</fullName>
    </submittedName>
</protein>
<dbReference type="EMBL" id="MHNB01000007">
    <property type="protein sequence ID" value="OGZ37484.1"/>
    <property type="molecule type" value="Genomic_DNA"/>
</dbReference>
<evidence type="ECO:0000313" key="1">
    <source>
        <dbReference type="EMBL" id="OGZ37484.1"/>
    </source>
</evidence>
<comment type="caution">
    <text evidence="1">The sequence shown here is derived from an EMBL/GenBank/DDBJ whole genome shotgun (WGS) entry which is preliminary data.</text>
</comment>